<organism evidence="1">
    <name type="scientific">marine metagenome</name>
    <dbReference type="NCBI Taxonomy" id="408172"/>
    <lineage>
        <taxon>unclassified sequences</taxon>
        <taxon>metagenomes</taxon>
        <taxon>ecological metagenomes</taxon>
    </lineage>
</organism>
<evidence type="ECO:0000313" key="1">
    <source>
        <dbReference type="EMBL" id="SVD93344.1"/>
    </source>
</evidence>
<gene>
    <name evidence="1" type="ORF">METZ01_LOCUS446198</name>
</gene>
<dbReference type="EMBL" id="UINC01182883">
    <property type="protein sequence ID" value="SVD93344.1"/>
    <property type="molecule type" value="Genomic_DNA"/>
</dbReference>
<dbReference type="AlphaFoldDB" id="A0A382ZCW8"/>
<protein>
    <submittedName>
        <fullName evidence="1">Uncharacterized protein</fullName>
    </submittedName>
</protein>
<feature type="non-terminal residue" evidence="1">
    <location>
        <position position="1"/>
    </location>
</feature>
<accession>A0A382ZCW8</accession>
<sequence length="35" mass="4211">VICNLCNDKLDEIQEKMILIHLHDKSRLYCILLNR</sequence>
<name>A0A382ZCW8_9ZZZZ</name>
<proteinExistence type="predicted"/>
<reference evidence="1" key="1">
    <citation type="submission" date="2018-05" db="EMBL/GenBank/DDBJ databases">
        <authorList>
            <person name="Lanie J.A."/>
            <person name="Ng W.-L."/>
            <person name="Kazmierczak K.M."/>
            <person name="Andrzejewski T.M."/>
            <person name="Davidsen T.M."/>
            <person name="Wayne K.J."/>
            <person name="Tettelin H."/>
            <person name="Glass J.I."/>
            <person name="Rusch D."/>
            <person name="Podicherti R."/>
            <person name="Tsui H.-C.T."/>
            <person name="Winkler M.E."/>
        </authorList>
    </citation>
    <scope>NUCLEOTIDE SEQUENCE</scope>
</reference>